<dbReference type="InterPro" id="IPR013761">
    <property type="entry name" value="SAM/pointed_sf"/>
</dbReference>
<dbReference type="SUPFAM" id="SSF48350">
    <property type="entry name" value="GTPase activation domain, GAP"/>
    <property type="match status" value="1"/>
</dbReference>
<dbReference type="InterPro" id="IPR000980">
    <property type="entry name" value="SH2"/>
</dbReference>
<dbReference type="SUPFAM" id="SSF55550">
    <property type="entry name" value="SH2 domain"/>
    <property type="match status" value="2"/>
</dbReference>
<keyword evidence="10" id="KW-1185">Reference proteome</keyword>
<evidence type="ECO:0000313" key="10">
    <source>
        <dbReference type="Proteomes" id="UP000694941"/>
    </source>
</evidence>
<dbReference type="SMART" id="SM00454">
    <property type="entry name" value="SAM"/>
    <property type="match status" value="1"/>
</dbReference>
<evidence type="ECO:0000259" key="8">
    <source>
        <dbReference type="PROSITE" id="PS50105"/>
    </source>
</evidence>
<dbReference type="GeneID" id="106475163"/>
<dbReference type="PRINTS" id="PR00401">
    <property type="entry name" value="SH2DOMAIN"/>
</dbReference>
<dbReference type="Pfam" id="PF00130">
    <property type="entry name" value="C1_1"/>
    <property type="match status" value="1"/>
</dbReference>
<keyword evidence="1" id="KW-0343">GTPase activation</keyword>
<feature type="domain" description="Phorbol-ester/DAG-type" evidence="7">
    <location>
        <begin position="233"/>
        <end position="283"/>
    </location>
</feature>
<feature type="domain" description="Rho-GAP" evidence="9">
    <location>
        <begin position="302"/>
        <end position="497"/>
    </location>
</feature>
<name>A0ABM1BYY4_LIMPO</name>
<dbReference type="PANTHER" id="PTHR46075">
    <property type="entry name" value="CHIMERIN FAMILY MEMBER"/>
    <property type="match status" value="1"/>
</dbReference>
<dbReference type="CDD" id="cd09942">
    <property type="entry name" value="SH2_nSH2_p85_like"/>
    <property type="match status" value="1"/>
</dbReference>
<dbReference type="InterPro" id="IPR000198">
    <property type="entry name" value="RhoGAP_dom"/>
</dbReference>
<dbReference type="SMART" id="SM00109">
    <property type="entry name" value="C1"/>
    <property type="match status" value="1"/>
</dbReference>
<dbReference type="InterPro" id="IPR032498">
    <property type="entry name" value="PI3K_P85_iSH2"/>
</dbReference>
<evidence type="ECO:0000259" key="9">
    <source>
        <dbReference type="PROSITE" id="PS50238"/>
    </source>
</evidence>
<dbReference type="PROSITE" id="PS50238">
    <property type="entry name" value="RHOGAP"/>
    <property type="match status" value="1"/>
</dbReference>
<evidence type="ECO:0000256" key="2">
    <source>
        <dbReference type="ARBA" id="ARBA00022723"/>
    </source>
</evidence>
<dbReference type="CDD" id="cd20830">
    <property type="entry name" value="C1_PIK3R-like_rpt2"/>
    <property type="match status" value="1"/>
</dbReference>
<dbReference type="InterPro" id="IPR002219">
    <property type="entry name" value="PKC_DAG/PE"/>
</dbReference>
<dbReference type="RefSeq" id="XP_013791317.1">
    <property type="nucleotide sequence ID" value="XM_013935863.2"/>
</dbReference>
<evidence type="ECO:0000313" key="11">
    <source>
        <dbReference type="RefSeq" id="XP_013791317.1"/>
    </source>
</evidence>
<dbReference type="PROSITE" id="PS00479">
    <property type="entry name" value="ZF_DAG_PE_1"/>
    <property type="match status" value="1"/>
</dbReference>
<dbReference type="CDD" id="cd12923">
    <property type="entry name" value="iSH2_PI3K_IA_R"/>
    <property type="match status" value="1"/>
</dbReference>
<dbReference type="InterPro" id="IPR008936">
    <property type="entry name" value="Rho_GTPase_activation_prot"/>
</dbReference>
<dbReference type="Pfam" id="PF16454">
    <property type="entry name" value="PI3K_P85_iSH2"/>
    <property type="match status" value="1"/>
</dbReference>
<proteinExistence type="predicted"/>
<feature type="region of interest" description="Disordered" evidence="5">
    <location>
        <begin position="527"/>
        <end position="549"/>
    </location>
</feature>
<feature type="domain" description="SH2" evidence="6">
    <location>
        <begin position="856"/>
        <end position="949"/>
    </location>
</feature>
<dbReference type="InterPro" id="IPR035022">
    <property type="entry name" value="PI3kinase_P85_nSH2"/>
</dbReference>
<dbReference type="Gene3D" id="1.10.555.10">
    <property type="entry name" value="Rho GTPase activation protein"/>
    <property type="match status" value="1"/>
</dbReference>
<keyword evidence="4" id="KW-0727">SH2 domain</keyword>
<evidence type="ECO:0000256" key="4">
    <source>
        <dbReference type="PROSITE-ProRule" id="PRU00191"/>
    </source>
</evidence>
<feature type="domain" description="SH2" evidence="6">
    <location>
        <begin position="566"/>
        <end position="661"/>
    </location>
</feature>
<dbReference type="Gene3D" id="1.10.150.50">
    <property type="entry name" value="Transcription Factor, Ets-1"/>
    <property type="match status" value="1"/>
</dbReference>
<protein>
    <submittedName>
        <fullName evidence="11">Phosphatidylinositol 3-kinase regulatory subunit alpha-like isoform X1</fullName>
    </submittedName>
</protein>
<dbReference type="Gene3D" id="3.30.505.10">
    <property type="entry name" value="SH2 domain"/>
    <property type="match status" value="2"/>
</dbReference>
<dbReference type="SUPFAM" id="SSF47769">
    <property type="entry name" value="SAM/Pointed domain"/>
    <property type="match status" value="1"/>
</dbReference>
<dbReference type="InterPro" id="IPR046349">
    <property type="entry name" value="C1-like_sf"/>
</dbReference>
<feature type="compositionally biased region" description="Polar residues" evidence="5">
    <location>
        <begin position="527"/>
        <end position="546"/>
    </location>
</feature>
<dbReference type="Proteomes" id="UP000694941">
    <property type="component" value="Unplaced"/>
</dbReference>
<evidence type="ECO:0000256" key="1">
    <source>
        <dbReference type="ARBA" id="ARBA00022468"/>
    </source>
</evidence>
<reference evidence="11" key="1">
    <citation type="submission" date="2025-08" db="UniProtKB">
        <authorList>
            <consortium name="RefSeq"/>
        </authorList>
    </citation>
    <scope>IDENTIFICATION</scope>
    <source>
        <tissue evidence="11">Muscle</tissue>
    </source>
</reference>
<dbReference type="Pfam" id="PF07647">
    <property type="entry name" value="SAM_2"/>
    <property type="match status" value="1"/>
</dbReference>
<organism evidence="10 11">
    <name type="scientific">Limulus polyphemus</name>
    <name type="common">Atlantic horseshoe crab</name>
    <dbReference type="NCBI Taxonomy" id="6850"/>
    <lineage>
        <taxon>Eukaryota</taxon>
        <taxon>Metazoa</taxon>
        <taxon>Ecdysozoa</taxon>
        <taxon>Arthropoda</taxon>
        <taxon>Chelicerata</taxon>
        <taxon>Merostomata</taxon>
        <taxon>Xiphosura</taxon>
        <taxon>Limulidae</taxon>
        <taxon>Limulus</taxon>
    </lineage>
</organism>
<dbReference type="PRINTS" id="PR00678">
    <property type="entry name" value="PI3KINASEP85"/>
</dbReference>
<evidence type="ECO:0000259" key="7">
    <source>
        <dbReference type="PROSITE" id="PS50081"/>
    </source>
</evidence>
<dbReference type="PROSITE" id="PS50001">
    <property type="entry name" value="SH2"/>
    <property type="match status" value="2"/>
</dbReference>
<dbReference type="Gene3D" id="3.30.60.20">
    <property type="match status" value="1"/>
</dbReference>
<accession>A0ABM1BYY4</accession>
<dbReference type="InterPro" id="IPR001660">
    <property type="entry name" value="SAM"/>
</dbReference>
<keyword evidence="3" id="KW-0862">Zinc</keyword>
<dbReference type="SUPFAM" id="SSF57889">
    <property type="entry name" value="Cysteine-rich domain"/>
    <property type="match status" value="1"/>
</dbReference>
<dbReference type="PROSITE" id="PS50081">
    <property type="entry name" value="ZF_DAG_PE_2"/>
    <property type="match status" value="1"/>
</dbReference>
<dbReference type="Pfam" id="PF00017">
    <property type="entry name" value="SH2"/>
    <property type="match status" value="2"/>
</dbReference>
<feature type="domain" description="SAM" evidence="8">
    <location>
        <begin position="142"/>
        <end position="205"/>
    </location>
</feature>
<dbReference type="PANTHER" id="PTHR46075:SF5">
    <property type="entry name" value="PHOSPHATIDYLINOSITOL 3-KINASE REGULATORY SUBUNIT ALPHA"/>
    <property type="match status" value="1"/>
</dbReference>
<dbReference type="CDD" id="cd00159">
    <property type="entry name" value="RhoGAP"/>
    <property type="match status" value="1"/>
</dbReference>
<dbReference type="InterPro" id="IPR036860">
    <property type="entry name" value="SH2_dom_sf"/>
</dbReference>
<dbReference type="Gene3D" id="1.10.287.1490">
    <property type="match status" value="1"/>
</dbReference>
<dbReference type="SMART" id="SM00324">
    <property type="entry name" value="RhoGAP"/>
    <property type="match status" value="1"/>
</dbReference>
<evidence type="ECO:0000256" key="3">
    <source>
        <dbReference type="ARBA" id="ARBA00022833"/>
    </source>
</evidence>
<dbReference type="PROSITE" id="PS50105">
    <property type="entry name" value="SAM_DOMAIN"/>
    <property type="match status" value="1"/>
</dbReference>
<dbReference type="Pfam" id="PF00620">
    <property type="entry name" value="RhoGAP"/>
    <property type="match status" value="1"/>
</dbReference>
<keyword evidence="2" id="KW-0479">Metal-binding</keyword>
<dbReference type="SMART" id="SM00252">
    <property type="entry name" value="SH2"/>
    <property type="match status" value="2"/>
</dbReference>
<sequence>MHFCDYAEPIGEVNNLLYIHLFESVCVCFNRNMHPPCLMLANERNECTCGESCRLGFDGSGSGTAATTPVNNRWCCCCPSLADSEFLSVGQHSHSSHPPLPTGCHSCFHNMCISHTGGHPCQRTQYALPPITMDREVPVIQWSTANVVEWMAALNLYHYAELFRFRNIKGSDLFLLDKEKLLSIGVKDEFHQKAILVCVDELCRAKEEMDSIEEIKNFANVSCNENDEAPYVPHKLVQESFSTLLQCHKCHAYLRGIVHQGLVCKECGLVCHKTCAATGLPSCQGPGKQKEHLLSKSNVFGQDLTTSFDATELSAPKIVALCLQEIETRGQQNKSIDMYRVFMSSTSPETVNELKQKFNKDVNSVDLQNYELNSIAGALKKYLRELPNPVIPVESYEMFLEASKIGNDDQCVLCLVQLVKQLPVNHRVTLQTLMSYFCRICQLQHMRGIRDSPTVLIKTMCHILLRPRWENIIQIVHNTEAHIRIVELLLYKGDWGEKMPVFDSAPALPPRRPSFVSSQLPSETFTMGNSNTGGSVAKSSGNNSEYSIGPSVRSVEGPLTLEEAEWYWGDITREEVNEKLKDTPDGTFLVRDASNKGSGEYTLTLRKGGSNKLIKIYHKNGKFGFSEPLKFNSVVELIKYYRSVPLSQYNRTLDLKLLYPVSRFQQAEDEEESTADVEMVAQKLMEVNKEYLQKTKQYDQFYEDYSKTLQEIQLQRQALDAFNETVAVFEEQIELHMDHQKEAMQHEMLGLVENFDLLKKRLRTIQESKIQLENDLKHQAAYNRTLDREMNSLKPEIIQLYKQREQYQLWLLSKGLKKERIDKLLQDSSADAKDLARDSAFVQDYDSLPHHDESTWFISECSRPQAENLLSGKSNGTFLVRNSRTGQYALSIVADGKIGHCLIYKTPKGYGFAEPYNIHPTLKSLVLHYAQTSLEEHNDTLQTTLAYPVFALQSDQYVNFSN</sequence>
<dbReference type="InterPro" id="IPR051854">
    <property type="entry name" value="Rho-type_GAP"/>
</dbReference>
<evidence type="ECO:0000259" key="6">
    <source>
        <dbReference type="PROSITE" id="PS50001"/>
    </source>
</evidence>
<evidence type="ECO:0000256" key="5">
    <source>
        <dbReference type="SAM" id="MobiDB-lite"/>
    </source>
</evidence>
<gene>
    <name evidence="11" type="primary">LOC106475163</name>
</gene>